<keyword evidence="2" id="KW-1185">Reference proteome</keyword>
<gene>
    <name evidence="1" type="ORF">TCM_011113</name>
</gene>
<organism evidence="1 2">
    <name type="scientific">Theobroma cacao</name>
    <name type="common">Cacao</name>
    <name type="synonym">Cocoa</name>
    <dbReference type="NCBI Taxonomy" id="3641"/>
    <lineage>
        <taxon>Eukaryota</taxon>
        <taxon>Viridiplantae</taxon>
        <taxon>Streptophyta</taxon>
        <taxon>Embryophyta</taxon>
        <taxon>Tracheophyta</taxon>
        <taxon>Spermatophyta</taxon>
        <taxon>Magnoliopsida</taxon>
        <taxon>eudicotyledons</taxon>
        <taxon>Gunneridae</taxon>
        <taxon>Pentapetalae</taxon>
        <taxon>rosids</taxon>
        <taxon>malvids</taxon>
        <taxon>Malvales</taxon>
        <taxon>Malvaceae</taxon>
        <taxon>Byttnerioideae</taxon>
        <taxon>Theobroma</taxon>
    </lineage>
</organism>
<proteinExistence type="predicted"/>
<dbReference type="Proteomes" id="UP000026915">
    <property type="component" value="Chromosome 2"/>
</dbReference>
<dbReference type="EMBL" id="CM001880">
    <property type="protein sequence ID" value="EOY01178.1"/>
    <property type="molecule type" value="Genomic_DNA"/>
</dbReference>
<dbReference type="Gramene" id="EOY01178">
    <property type="protein sequence ID" value="EOY01178"/>
    <property type="gene ID" value="TCM_011113"/>
</dbReference>
<dbReference type="HOGENOM" id="CLU_2282575_0_0_1"/>
<protein>
    <submittedName>
        <fullName evidence="1">Uncharacterized protein</fullName>
    </submittedName>
</protein>
<dbReference type="AlphaFoldDB" id="A0A061E9B0"/>
<accession>A0A061E9B0</accession>
<evidence type="ECO:0000313" key="1">
    <source>
        <dbReference type="EMBL" id="EOY01178.1"/>
    </source>
</evidence>
<dbReference type="InParanoid" id="A0A061E9B0"/>
<reference evidence="1 2" key="1">
    <citation type="journal article" date="2013" name="Genome Biol.">
        <title>The genome sequence of the most widely cultivated cacao type and its use to identify candidate genes regulating pod color.</title>
        <authorList>
            <person name="Motamayor J.C."/>
            <person name="Mockaitis K."/>
            <person name="Schmutz J."/>
            <person name="Haiminen N."/>
            <person name="Iii D.L."/>
            <person name="Cornejo O."/>
            <person name="Findley S.D."/>
            <person name="Zheng P."/>
            <person name="Utro F."/>
            <person name="Royaert S."/>
            <person name="Saski C."/>
            <person name="Jenkins J."/>
            <person name="Podicheti R."/>
            <person name="Zhao M."/>
            <person name="Scheffler B.E."/>
            <person name="Stack J.C."/>
            <person name="Feltus F.A."/>
            <person name="Mustiga G.M."/>
            <person name="Amores F."/>
            <person name="Phillips W."/>
            <person name="Marelli J.P."/>
            <person name="May G.D."/>
            <person name="Shapiro H."/>
            <person name="Ma J."/>
            <person name="Bustamante C.D."/>
            <person name="Schnell R.J."/>
            <person name="Main D."/>
            <person name="Gilbert D."/>
            <person name="Parida L."/>
            <person name="Kuhn D.N."/>
        </authorList>
    </citation>
    <scope>NUCLEOTIDE SEQUENCE [LARGE SCALE GENOMIC DNA]</scope>
    <source>
        <strain evidence="2">cv. Matina 1-6</strain>
    </source>
</reference>
<name>A0A061E9B0_THECC</name>
<evidence type="ECO:0000313" key="2">
    <source>
        <dbReference type="Proteomes" id="UP000026915"/>
    </source>
</evidence>
<sequence length="102" mass="11328">MGQQDEPKIFFGDHGIDRPVRADGMIDDKVEDTIREIEPSAIKATLVIRKRINKSGLEVAIINNMGTIIDTGHNSEDVVNKYVGNDNAFAHDMSDKPIIMGY</sequence>